<feature type="domain" description="FAD/NAD(P)-binding" evidence="12">
    <location>
        <begin position="4"/>
        <end position="288"/>
    </location>
</feature>
<evidence type="ECO:0000313" key="13">
    <source>
        <dbReference type="EMBL" id="PRZ44285.1"/>
    </source>
</evidence>
<dbReference type="InterPro" id="IPR036188">
    <property type="entry name" value="FAD/NAD-bd_sf"/>
</dbReference>
<evidence type="ECO:0000259" key="12">
    <source>
        <dbReference type="Pfam" id="PF07992"/>
    </source>
</evidence>
<keyword evidence="8" id="KW-0408">Iron</keyword>
<dbReference type="Gene3D" id="3.50.50.60">
    <property type="entry name" value="FAD/NAD(P)-binding domain"/>
    <property type="match status" value="2"/>
</dbReference>
<dbReference type="InterPro" id="IPR041854">
    <property type="entry name" value="BFD-like_2Fe2S-bd_dom_sf"/>
</dbReference>
<keyword evidence="9" id="KW-0411">Iron-sulfur</keyword>
<dbReference type="SUPFAM" id="SSF51905">
    <property type="entry name" value="FAD/NAD(P)-binding domain"/>
    <property type="match status" value="2"/>
</dbReference>
<organism evidence="13 14">
    <name type="scientific">Antricoccus suffuscus</name>
    <dbReference type="NCBI Taxonomy" id="1629062"/>
    <lineage>
        <taxon>Bacteria</taxon>
        <taxon>Bacillati</taxon>
        <taxon>Actinomycetota</taxon>
        <taxon>Actinomycetes</taxon>
        <taxon>Geodermatophilales</taxon>
        <taxon>Antricoccaceae</taxon>
        <taxon>Antricoccus</taxon>
    </lineage>
</organism>
<evidence type="ECO:0000259" key="11">
    <source>
        <dbReference type="Pfam" id="PF04324"/>
    </source>
</evidence>
<comment type="cofactor">
    <cofactor evidence="1">
        <name>siroheme</name>
        <dbReference type="ChEBI" id="CHEBI:60052"/>
    </cofactor>
</comment>
<dbReference type="Gene3D" id="1.10.10.1100">
    <property type="entry name" value="BFD-like [2Fe-2S]-binding domain"/>
    <property type="match status" value="1"/>
</dbReference>
<name>A0A2T1A6P6_9ACTN</name>
<dbReference type="Proteomes" id="UP000237752">
    <property type="component" value="Unassembled WGS sequence"/>
</dbReference>
<dbReference type="RefSeq" id="WP_106347314.1">
    <property type="nucleotide sequence ID" value="NZ_PVUE01000001.1"/>
</dbReference>
<dbReference type="Pfam" id="PF04324">
    <property type="entry name" value="Fer2_BFD"/>
    <property type="match status" value="1"/>
</dbReference>
<keyword evidence="5" id="KW-0349">Heme</keyword>
<comment type="pathway">
    <text evidence="3">Nitrogen metabolism; nitrate reduction (assimilation).</text>
</comment>
<dbReference type="InterPro" id="IPR052034">
    <property type="entry name" value="NasD-like"/>
</dbReference>
<keyword evidence="7" id="KW-0560">Oxidoreductase</keyword>
<evidence type="ECO:0000256" key="2">
    <source>
        <dbReference type="ARBA" id="ARBA00001966"/>
    </source>
</evidence>
<reference evidence="13 14" key="1">
    <citation type="submission" date="2018-03" db="EMBL/GenBank/DDBJ databases">
        <title>Genomic Encyclopedia of Archaeal and Bacterial Type Strains, Phase II (KMG-II): from individual species to whole genera.</title>
        <authorList>
            <person name="Goeker M."/>
        </authorList>
    </citation>
    <scope>NUCLEOTIDE SEQUENCE [LARGE SCALE GENOMIC DNA]</scope>
    <source>
        <strain evidence="13 14">DSM 100065</strain>
    </source>
</reference>
<dbReference type="Pfam" id="PF07992">
    <property type="entry name" value="Pyr_redox_2"/>
    <property type="match status" value="1"/>
</dbReference>
<dbReference type="PANTHER" id="PTHR43809">
    <property type="entry name" value="NITRITE REDUCTASE (NADH) LARGE SUBUNIT"/>
    <property type="match status" value="1"/>
</dbReference>
<keyword evidence="14" id="KW-1185">Reference proteome</keyword>
<dbReference type="GO" id="GO:0051536">
    <property type="term" value="F:iron-sulfur cluster binding"/>
    <property type="evidence" value="ECO:0007669"/>
    <property type="project" value="UniProtKB-KW"/>
</dbReference>
<evidence type="ECO:0000313" key="14">
    <source>
        <dbReference type="Proteomes" id="UP000237752"/>
    </source>
</evidence>
<evidence type="ECO:0000256" key="7">
    <source>
        <dbReference type="ARBA" id="ARBA00023002"/>
    </source>
</evidence>
<dbReference type="GO" id="GO:0016491">
    <property type="term" value="F:oxidoreductase activity"/>
    <property type="evidence" value="ECO:0007669"/>
    <property type="project" value="UniProtKB-KW"/>
</dbReference>
<comment type="caution">
    <text evidence="13">The sequence shown here is derived from an EMBL/GenBank/DDBJ whole genome shotgun (WGS) entry which is preliminary data.</text>
</comment>
<dbReference type="PRINTS" id="PR00368">
    <property type="entry name" value="FADPNR"/>
</dbReference>
<dbReference type="EMBL" id="PVUE01000001">
    <property type="protein sequence ID" value="PRZ44285.1"/>
    <property type="molecule type" value="Genomic_DNA"/>
</dbReference>
<comment type="cofactor">
    <cofactor evidence="2">
        <name>[4Fe-4S] cluster</name>
        <dbReference type="ChEBI" id="CHEBI:49883"/>
    </cofactor>
</comment>
<dbReference type="AlphaFoldDB" id="A0A2T1A6P6"/>
<dbReference type="InterPro" id="IPR007419">
    <property type="entry name" value="BFD-like_2Fe2S-bd_dom"/>
</dbReference>
<dbReference type="InterPro" id="IPR023753">
    <property type="entry name" value="FAD/NAD-binding_dom"/>
</dbReference>
<evidence type="ECO:0000256" key="8">
    <source>
        <dbReference type="ARBA" id="ARBA00023004"/>
    </source>
</evidence>
<sequence length="545" mass="56530">MTDKKVVVVGNGMVGSRFVEDLVARDPDERFQITVLGAEEYAPYNRVLLSEVVAGNVGVASLTLPSTNDSPRARIMRGTTAIALDRRGRRVITADGGVHPYDYVVLAAGSKARIPATRGLSPIGGLPAGVHALRTLDDAREIVAATVNARRAVVVGGGVLGLEAACGLAKRGLRVTLLHGSSNVMGRQLGPEAAAVVARAVAGLDIDLRTDVVTEQFVLRDGRVTAVRFAAEQIDTDLVVLACGTIPETVIASSAGLSVAEGVVVNRNLASPDDPCVFAIGDCAQPSEGSSGLIAQGWEQSRRLAAQLTRSRAPESPTLIRDTPRRPSMALRIAMEHLSSAQLDARGTDVVRLKAAGLDVVTMGARPDAANSAQRVVRLSDPAAGRFLEVVVEDGRLTGAVCVGSGQVGADLVVTYTRGTPVPTDPAYLLLRSLGGTPATANDPTAMPEDTAVCRCNGVTKRDIVTGWRDGAATLDQIASVTRATTGCGGCKEAVAGLIDWMAKSDPDRSSSPIGGAGGENSVTAPKHAVTTAKPLMHSAETRRG</sequence>
<feature type="region of interest" description="Disordered" evidence="10">
    <location>
        <begin position="505"/>
        <end position="545"/>
    </location>
</feature>
<evidence type="ECO:0000256" key="4">
    <source>
        <dbReference type="ARBA" id="ARBA00010429"/>
    </source>
</evidence>
<proteinExistence type="inferred from homology"/>
<evidence type="ECO:0000256" key="1">
    <source>
        <dbReference type="ARBA" id="ARBA00001929"/>
    </source>
</evidence>
<gene>
    <name evidence="13" type="ORF">CLV47_101411</name>
</gene>
<evidence type="ECO:0000256" key="10">
    <source>
        <dbReference type="SAM" id="MobiDB-lite"/>
    </source>
</evidence>
<comment type="similarity">
    <text evidence="4">Belongs to the nitrite and sulfite reductase 4Fe-4S domain family.</text>
</comment>
<dbReference type="OrthoDB" id="9768666at2"/>
<evidence type="ECO:0000256" key="9">
    <source>
        <dbReference type="ARBA" id="ARBA00023014"/>
    </source>
</evidence>
<dbReference type="GO" id="GO:0046872">
    <property type="term" value="F:metal ion binding"/>
    <property type="evidence" value="ECO:0007669"/>
    <property type="project" value="UniProtKB-KW"/>
</dbReference>
<evidence type="ECO:0000256" key="5">
    <source>
        <dbReference type="ARBA" id="ARBA00022617"/>
    </source>
</evidence>
<evidence type="ECO:0000256" key="6">
    <source>
        <dbReference type="ARBA" id="ARBA00022723"/>
    </source>
</evidence>
<keyword evidence="6" id="KW-0479">Metal-binding</keyword>
<evidence type="ECO:0000256" key="3">
    <source>
        <dbReference type="ARBA" id="ARBA00005096"/>
    </source>
</evidence>
<feature type="domain" description="BFD-like [2Fe-2S]-binding" evidence="11">
    <location>
        <begin position="453"/>
        <end position="500"/>
    </location>
</feature>
<accession>A0A2T1A6P6</accession>
<dbReference type="PANTHER" id="PTHR43809:SF1">
    <property type="entry name" value="NITRITE REDUCTASE (NADH) LARGE SUBUNIT"/>
    <property type="match status" value="1"/>
</dbReference>
<protein>
    <submittedName>
        <fullName evidence="13">Assimilatory nitrate reductase (NADH) beta subunit</fullName>
    </submittedName>
</protein>